<dbReference type="OrthoDB" id="3477330at2759"/>
<evidence type="ECO:0000256" key="6">
    <source>
        <dbReference type="ARBA" id="ARBA00023242"/>
    </source>
</evidence>
<dbReference type="eggNOG" id="ENOG502QQBG">
    <property type="taxonomic scope" value="Eukaryota"/>
</dbReference>
<evidence type="ECO:0000256" key="2">
    <source>
        <dbReference type="ARBA" id="ARBA00022833"/>
    </source>
</evidence>
<dbReference type="GO" id="GO:0008270">
    <property type="term" value="F:zinc ion binding"/>
    <property type="evidence" value="ECO:0007669"/>
    <property type="project" value="InterPro"/>
</dbReference>
<dbReference type="EMBL" id="HE806322">
    <property type="protein sequence ID" value="CCH62059.1"/>
    <property type="molecule type" value="Genomic_DNA"/>
</dbReference>
<dbReference type="KEGG" id="tbl:TBLA_0G01130"/>
<name>I2H6Q7_HENB6</name>
<feature type="compositionally biased region" description="Polar residues" evidence="7">
    <location>
        <begin position="239"/>
        <end position="251"/>
    </location>
</feature>
<keyword evidence="5" id="KW-0804">Transcription</keyword>
<evidence type="ECO:0000256" key="5">
    <source>
        <dbReference type="ARBA" id="ARBA00023163"/>
    </source>
</evidence>
<dbReference type="CDD" id="cd00067">
    <property type="entry name" value="GAL4"/>
    <property type="match status" value="1"/>
</dbReference>
<dbReference type="PROSITE" id="PS50048">
    <property type="entry name" value="ZN2_CY6_FUNGAL_2"/>
    <property type="match status" value="1"/>
</dbReference>
<dbReference type="AlphaFoldDB" id="I2H6Q7"/>
<evidence type="ECO:0000256" key="4">
    <source>
        <dbReference type="ARBA" id="ARBA00023125"/>
    </source>
</evidence>
<dbReference type="PANTHER" id="PTHR31069:SF32">
    <property type="entry name" value="ARGININE METABOLISM REGULATION PROTEIN II"/>
    <property type="match status" value="1"/>
</dbReference>
<feature type="domain" description="Zn(2)-C6 fungal-type" evidence="8">
    <location>
        <begin position="15"/>
        <end position="43"/>
    </location>
</feature>
<feature type="compositionally biased region" description="Basic and acidic residues" evidence="7">
    <location>
        <begin position="276"/>
        <end position="285"/>
    </location>
</feature>
<dbReference type="GO" id="GO:0003677">
    <property type="term" value="F:DNA binding"/>
    <property type="evidence" value="ECO:0007669"/>
    <property type="project" value="UniProtKB-KW"/>
</dbReference>
<dbReference type="InterPro" id="IPR050675">
    <property type="entry name" value="OAF3"/>
</dbReference>
<keyword evidence="3" id="KW-0805">Transcription regulation</keyword>
<dbReference type="InterPro" id="IPR001138">
    <property type="entry name" value="Zn2Cys6_DnaBD"/>
</dbReference>
<evidence type="ECO:0000313" key="9">
    <source>
        <dbReference type="EMBL" id="CCH62059.1"/>
    </source>
</evidence>
<protein>
    <recommendedName>
        <fullName evidence="8">Zn(2)-C6 fungal-type domain-containing protein</fullName>
    </recommendedName>
</protein>
<dbReference type="PANTHER" id="PTHR31069">
    <property type="entry name" value="OLEATE-ACTIVATED TRANSCRIPTION FACTOR 1-RELATED"/>
    <property type="match status" value="1"/>
</dbReference>
<gene>
    <name evidence="9" type="primary">TBLA0G01130</name>
    <name evidence="9" type="ORF">TBLA_0G01130</name>
</gene>
<dbReference type="GeneID" id="14497191"/>
<feature type="region of interest" description="Disordered" evidence="7">
    <location>
        <begin position="480"/>
        <end position="504"/>
    </location>
</feature>
<dbReference type="HOGENOM" id="CLU_009030_1_0_1"/>
<keyword evidence="10" id="KW-1185">Reference proteome</keyword>
<keyword evidence="4" id="KW-0238">DNA-binding</keyword>
<keyword evidence="6" id="KW-0539">Nucleus</keyword>
<evidence type="ECO:0000256" key="7">
    <source>
        <dbReference type="SAM" id="MobiDB-lite"/>
    </source>
</evidence>
<keyword evidence="1" id="KW-0479">Metal-binding</keyword>
<feature type="region of interest" description="Disordered" evidence="7">
    <location>
        <begin position="217"/>
        <end position="251"/>
    </location>
</feature>
<dbReference type="Gene3D" id="4.10.240.10">
    <property type="entry name" value="Zn(2)-C6 fungal-type DNA-binding domain"/>
    <property type="match status" value="1"/>
</dbReference>
<reference evidence="9 10" key="1">
    <citation type="journal article" date="2011" name="Proc. Natl. Acad. Sci. U.S.A.">
        <title>Evolutionary erosion of yeast sex chromosomes by mating-type switching accidents.</title>
        <authorList>
            <person name="Gordon J.L."/>
            <person name="Armisen D."/>
            <person name="Proux-Wera E."/>
            <person name="Oheigeartaigh S.S."/>
            <person name="Byrne K.P."/>
            <person name="Wolfe K.H."/>
        </authorList>
    </citation>
    <scope>NUCLEOTIDE SEQUENCE [LARGE SCALE GENOMIC DNA]</scope>
    <source>
        <strain evidence="10">ATCC 34711 / CBS 6284 / DSM 70876 / NBRC 10599 / NRRL Y-10934 / UCD 77-7</strain>
    </source>
</reference>
<sequence>MGYNDETARNRTYSGCWTCRSRKIKCDQQKPQCKRCLKANLKCEGYNIRLTWCDLAKYDIYGDLIESADDKKAVHQRNHISFAKYNNNTVDLSEIDDNLSYLDDSDPNEIRGVRFLQQGPFRLFTYANINSLDRHNLSGIEKLNHHKVYKSTISRDSSLTPIKTTSPLPLRSSPLIRHAHTPTQSLIQEQLSQTPNLIKNDNFHENLIKSITSSVKKTQNNRNINESHNHHSLDEDDINPSQGIDSDTNLSANVNNDEINFANISTSTNLPLENDVNGHRGKENNEDNSIDNHYTDENEDYRNAISLNTEPPIYPKSVDNGAEKSSELHDATRVPTTLVSNKVSLIKNNSNNNDINNAKINLGTTNLNIEKNEPPITSSIGSPNDKILNKNIAKNRAIGTSKRFDSHASSNIALHTNGNNTINSDLNITSDNLSDVTFDYDKSKNTVFADPTLSWISRELRDDVLLSALALQVSNVIQPNDSNSKFQQASDSNGAQTHNDNQLRTPKITTNLASTQNPDTTTSKVNQTLQSAIQSLFTSQSTAESEIEKIITTAIDSMHPSPIHLNSESLVASIPSNDLIQPNDIVPYAQDTSPKQINKSNISDQILFDSPNGDSYMPKTVMEVVSSNSLDEDITENIKARDLCFVVPRTGLLVHGLSRFLLNHFIDNVADLMIVVTVSKNPWKTLYFPRVLNTLGDLAGLGHSSYSRNSLLNAILALSCFNLLNKFPKTTKEHNFFLKLGIQFRLQACIFLKSCLQYTVNKEKYKDVLCALLAMSSIDVVWGTMTDCHYHLDICRKYIEARMKRKSKLSEKAKTLHRIFTFYKLIQDSTSLDKVRESEIDLQNKQLISDTVTTNENNQGTYLEEVHSITGQIYIRYIPENPTKQVESPASGSPPMFNRISKENYYFSKGNNNQPLEADILRIDCLYGLPNSLIMLFSECISLARHSEYFNLNKLSLPRNFNDLIIKFEKKLLKWKPEWNFFQEDNGIQDENGNRNFLNDTIEGVYHHTISFYNGLIIYFFTIIRNLNVEFLQNYVMKVISSLNKLNKLIELKNIKVLPLMWQGIIAGCACQSEDIQDQFREWAGQMAKNGMGSYWGARQVMYEVWRRRREALDGDDWYSVYKDWNINLMLF</sequence>
<dbReference type="PROSITE" id="PS00463">
    <property type="entry name" value="ZN2_CY6_FUNGAL_1"/>
    <property type="match status" value="1"/>
</dbReference>
<evidence type="ECO:0000256" key="1">
    <source>
        <dbReference type="ARBA" id="ARBA00022723"/>
    </source>
</evidence>
<dbReference type="FunCoup" id="I2H6Q7">
    <property type="interactions" value="320"/>
</dbReference>
<proteinExistence type="predicted"/>
<dbReference type="Pfam" id="PF11951">
    <property type="entry name" value="Fungal_trans_2"/>
    <property type="match status" value="1"/>
</dbReference>
<dbReference type="InterPro" id="IPR021858">
    <property type="entry name" value="Fun_TF"/>
</dbReference>
<dbReference type="GO" id="GO:0000981">
    <property type="term" value="F:DNA-binding transcription factor activity, RNA polymerase II-specific"/>
    <property type="evidence" value="ECO:0007669"/>
    <property type="project" value="InterPro"/>
</dbReference>
<organism evidence="9 10">
    <name type="scientific">Henningerozyma blattae (strain ATCC 34711 / CBS 6284 / DSM 70876 / NBRC 10599 / NRRL Y-10934 / UCD 77-7)</name>
    <name type="common">Yeast</name>
    <name type="synonym">Tetrapisispora blattae</name>
    <dbReference type="NCBI Taxonomy" id="1071380"/>
    <lineage>
        <taxon>Eukaryota</taxon>
        <taxon>Fungi</taxon>
        <taxon>Dikarya</taxon>
        <taxon>Ascomycota</taxon>
        <taxon>Saccharomycotina</taxon>
        <taxon>Saccharomycetes</taxon>
        <taxon>Saccharomycetales</taxon>
        <taxon>Saccharomycetaceae</taxon>
        <taxon>Henningerozyma</taxon>
    </lineage>
</organism>
<keyword evidence="2" id="KW-0862">Zinc</keyword>
<feature type="region of interest" description="Disordered" evidence="7">
    <location>
        <begin position="268"/>
        <end position="295"/>
    </location>
</feature>
<dbReference type="InterPro" id="IPR036864">
    <property type="entry name" value="Zn2-C6_fun-type_DNA-bd_sf"/>
</dbReference>
<dbReference type="RefSeq" id="XP_004181578.1">
    <property type="nucleotide sequence ID" value="XM_004181530.1"/>
</dbReference>
<evidence type="ECO:0000259" key="8">
    <source>
        <dbReference type="PROSITE" id="PS50048"/>
    </source>
</evidence>
<dbReference type="SUPFAM" id="SSF57701">
    <property type="entry name" value="Zn2/Cys6 DNA-binding domain"/>
    <property type="match status" value="1"/>
</dbReference>
<evidence type="ECO:0000313" key="10">
    <source>
        <dbReference type="Proteomes" id="UP000002866"/>
    </source>
</evidence>
<dbReference type="SMART" id="SM00066">
    <property type="entry name" value="GAL4"/>
    <property type="match status" value="1"/>
</dbReference>
<dbReference type="InParanoid" id="I2H6Q7"/>
<accession>I2H6Q7</accession>
<dbReference type="Pfam" id="PF00172">
    <property type="entry name" value="Zn_clus"/>
    <property type="match status" value="1"/>
</dbReference>
<dbReference type="Proteomes" id="UP000002866">
    <property type="component" value="Chromosome 7"/>
</dbReference>
<evidence type="ECO:0000256" key="3">
    <source>
        <dbReference type="ARBA" id="ARBA00023015"/>
    </source>
</evidence>